<dbReference type="NCBIfam" id="TIGR00296">
    <property type="entry name" value="TIGR00296 family protein"/>
    <property type="match status" value="1"/>
</dbReference>
<dbReference type="InterPro" id="IPR023473">
    <property type="entry name" value="AMMECR1"/>
</dbReference>
<name>A0A3B0U1A8_9ZZZZ</name>
<accession>A0A3B0U1A8</accession>
<dbReference type="NCBIfam" id="TIGR04336">
    <property type="entry name" value="AmmeMemoSam_B"/>
    <property type="match status" value="1"/>
</dbReference>
<dbReference type="Gene3D" id="3.30.700.20">
    <property type="entry name" value="Hypothetical protein ph0010, domain 1"/>
    <property type="match status" value="1"/>
</dbReference>
<dbReference type="Gene3D" id="3.40.830.10">
    <property type="entry name" value="LigB-like"/>
    <property type="match status" value="1"/>
</dbReference>
<comment type="similarity">
    <text evidence="1">Belongs to the MEMO1 family.</text>
</comment>
<keyword evidence="3" id="KW-0560">Oxidoreductase</keyword>
<dbReference type="CDD" id="cd07361">
    <property type="entry name" value="MEMO_like"/>
    <property type="match status" value="1"/>
</dbReference>
<gene>
    <name evidence="3" type="ORF">MNBD_BACTEROID01-2736</name>
</gene>
<evidence type="ECO:0000259" key="2">
    <source>
        <dbReference type="PROSITE" id="PS51112"/>
    </source>
</evidence>
<dbReference type="PANTHER" id="PTHR11060:SF0">
    <property type="entry name" value="PROTEIN MEMO1"/>
    <property type="match status" value="1"/>
</dbReference>
<protein>
    <submittedName>
        <fullName evidence="3">COG1355, Predicted dioxygenase</fullName>
    </submittedName>
</protein>
<dbReference type="PROSITE" id="PS51112">
    <property type="entry name" value="AMMECR1"/>
    <property type="match status" value="1"/>
</dbReference>
<dbReference type="Pfam" id="PF01871">
    <property type="entry name" value="AMMECR1"/>
    <property type="match status" value="1"/>
</dbReference>
<feature type="domain" description="AMMECR1" evidence="2">
    <location>
        <begin position="324"/>
        <end position="503"/>
    </location>
</feature>
<evidence type="ECO:0000256" key="1">
    <source>
        <dbReference type="ARBA" id="ARBA00006315"/>
    </source>
</evidence>
<dbReference type="InterPro" id="IPR036071">
    <property type="entry name" value="AMMECR1_dom_sf"/>
</dbReference>
<sequence>MKRHAILFVCVALLSMYPGLITEIMAQNQAARCAGSFYPKSPVQLKNTLLSFFADVSNKQKEAGLQAIVVPHAGYVYSGQIAAEAYSCIPKGAYYKNVFLIGPSHHARYEGASIYTVGDYITPLGKVKVNRQLGRMLINDYPFFSFRPAMHGQEHCLEVQLPFLQTIFKDKLQIVPIIIGTINPKTIKRIADALSPWFTPENLFVISSDFSHYPSRDIATKADAATAKAFCSGSPKKFLTTVKENETRYSPELLTSCCGKSALLTLLDMAETKGGMIFRTVAYTNSGENPQYGDPSRAVGYWAIAVSRQPKDKNRQEDSFLNKDEEKKLLEIARETLEDYLRTNTIPKLDENKLPEVFKVQAGAFVSLYKKNKELRGCIGRFNATGPLYKTVQLMAIAAATQDSRFPRVSPRELKNLDIEVSVLTPLKRAYSKKEIKLGKHGVYIKKGSRSGTFLPQVAQKTGWTLEEFLGHCSRDKAGLGWDGWKNAEVYTYEAIVFGENEH</sequence>
<dbReference type="InterPro" id="IPR027623">
    <property type="entry name" value="AmmeMemoSam_A"/>
</dbReference>
<dbReference type="Gene3D" id="3.30.1490.150">
    <property type="entry name" value="Hypothetical protein ph0010, domain 2"/>
    <property type="match status" value="1"/>
</dbReference>
<reference evidence="3" key="1">
    <citation type="submission" date="2018-06" db="EMBL/GenBank/DDBJ databases">
        <authorList>
            <person name="Zhirakovskaya E."/>
        </authorList>
    </citation>
    <scope>NUCLEOTIDE SEQUENCE</scope>
</reference>
<dbReference type="EMBL" id="UOEP01000204">
    <property type="protein sequence ID" value="VAW24078.1"/>
    <property type="molecule type" value="Genomic_DNA"/>
</dbReference>
<evidence type="ECO:0000313" key="3">
    <source>
        <dbReference type="EMBL" id="VAW24078.1"/>
    </source>
</evidence>
<dbReference type="AlphaFoldDB" id="A0A3B0U1A8"/>
<dbReference type="NCBIfam" id="TIGR04335">
    <property type="entry name" value="AmmeMemoSam_A"/>
    <property type="match status" value="1"/>
</dbReference>
<dbReference type="Pfam" id="PF01875">
    <property type="entry name" value="Memo"/>
    <property type="match status" value="1"/>
</dbReference>
<dbReference type="InterPro" id="IPR027485">
    <property type="entry name" value="AMMECR1_N"/>
</dbReference>
<dbReference type="InterPro" id="IPR002733">
    <property type="entry name" value="AMMECR1_domain"/>
</dbReference>
<proteinExistence type="inferred from homology"/>
<dbReference type="InterPro" id="IPR002737">
    <property type="entry name" value="MEMO1_fam"/>
</dbReference>
<dbReference type="GO" id="GO:0051213">
    <property type="term" value="F:dioxygenase activity"/>
    <property type="evidence" value="ECO:0007669"/>
    <property type="project" value="UniProtKB-KW"/>
</dbReference>
<organism evidence="3">
    <name type="scientific">hydrothermal vent metagenome</name>
    <dbReference type="NCBI Taxonomy" id="652676"/>
    <lineage>
        <taxon>unclassified sequences</taxon>
        <taxon>metagenomes</taxon>
        <taxon>ecological metagenomes</taxon>
    </lineage>
</organism>
<dbReference type="PANTHER" id="PTHR11060">
    <property type="entry name" value="PROTEIN MEMO1"/>
    <property type="match status" value="1"/>
</dbReference>
<dbReference type="SUPFAM" id="SSF143447">
    <property type="entry name" value="AMMECR1-like"/>
    <property type="match status" value="1"/>
</dbReference>
<keyword evidence="3" id="KW-0223">Dioxygenase</keyword>